<evidence type="ECO:0000313" key="5">
    <source>
        <dbReference type="Proteomes" id="UP001310022"/>
    </source>
</evidence>
<dbReference type="AlphaFoldDB" id="A0AAN4W3U6"/>
<dbReference type="Gene3D" id="1.50.10.100">
    <property type="entry name" value="Chondroitin AC/alginate lyase"/>
    <property type="match status" value="1"/>
</dbReference>
<gene>
    <name evidence="4" type="ORF">PEDI_46950</name>
</gene>
<dbReference type="GO" id="GO:0016829">
    <property type="term" value="F:lyase activity"/>
    <property type="evidence" value="ECO:0007669"/>
    <property type="project" value="UniProtKB-KW"/>
</dbReference>
<organism evidence="4 5">
    <name type="scientific">Persicobacter diffluens</name>
    <dbReference type="NCBI Taxonomy" id="981"/>
    <lineage>
        <taxon>Bacteria</taxon>
        <taxon>Pseudomonadati</taxon>
        <taxon>Bacteroidota</taxon>
        <taxon>Cytophagia</taxon>
        <taxon>Cytophagales</taxon>
        <taxon>Persicobacteraceae</taxon>
        <taxon>Persicobacter</taxon>
    </lineage>
</organism>
<evidence type="ECO:0000256" key="2">
    <source>
        <dbReference type="ARBA" id="ARBA00023239"/>
    </source>
</evidence>
<keyword evidence="5" id="KW-1185">Reference proteome</keyword>
<feature type="domain" description="Alginate lyase" evidence="3">
    <location>
        <begin position="56"/>
        <end position="276"/>
    </location>
</feature>
<dbReference type="EMBL" id="BQKE01000004">
    <property type="protein sequence ID" value="GJM64143.1"/>
    <property type="molecule type" value="Genomic_DNA"/>
</dbReference>
<evidence type="ECO:0000259" key="3">
    <source>
        <dbReference type="Pfam" id="PF05426"/>
    </source>
</evidence>
<accession>A0AAN4W3U6</accession>
<reference evidence="4 5" key="1">
    <citation type="submission" date="2021-12" db="EMBL/GenBank/DDBJ databases">
        <title>Genome sequencing of bacteria with rrn-lacking chromosome and rrn-plasmid.</title>
        <authorList>
            <person name="Anda M."/>
            <person name="Iwasaki W."/>
        </authorList>
    </citation>
    <scope>NUCLEOTIDE SEQUENCE [LARGE SCALE GENOMIC DNA]</scope>
    <source>
        <strain evidence="4 5">NBRC 15940</strain>
    </source>
</reference>
<comment type="caution">
    <text evidence="4">The sequence shown here is derived from an EMBL/GenBank/DDBJ whole genome shotgun (WGS) entry which is preliminary data.</text>
</comment>
<dbReference type="Pfam" id="PF05426">
    <property type="entry name" value="Alginate_lyase"/>
    <property type="match status" value="1"/>
</dbReference>
<dbReference type="Proteomes" id="UP001310022">
    <property type="component" value="Unassembled WGS sequence"/>
</dbReference>
<dbReference type="InterPro" id="IPR008929">
    <property type="entry name" value="Chondroitin_lyas"/>
</dbReference>
<evidence type="ECO:0000313" key="4">
    <source>
        <dbReference type="EMBL" id="GJM64143.1"/>
    </source>
</evidence>
<keyword evidence="2" id="KW-0456">Lyase</keyword>
<dbReference type="InterPro" id="IPR008397">
    <property type="entry name" value="Alginate_lyase_dom"/>
</dbReference>
<dbReference type="GO" id="GO:0042597">
    <property type="term" value="C:periplasmic space"/>
    <property type="evidence" value="ECO:0007669"/>
    <property type="project" value="InterPro"/>
</dbReference>
<evidence type="ECO:0000256" key="1">
    <source>
        <dbReference type="ARBA" id="ARBA00022729"/>
    </source>
</evidence>
<name>A0AAN4W3U6_9BACT</name>
<sequence>MLVLSAKAEKVSLSIRPTIMIERSDAETIYQYIKQHPQAKWAFDQEVLIAKKVLSLSPQPVKAIYYEGKVDHDPKRVACKKKLKDAEKMQSLLYAFLATKDPRFLSKSKEYILAWAKEFEPTGNPINENKLTPFLTSYYFFRSDFKADEQKIIDAWVLKLGTLNSQFGKKEMGNWKSKRLKISAMAGTILGNKTLLTYANEGIQEYIDKNLYADGRSFDMVYRDAMSYHCGGMKPLLSTLLCLPEQKNYWYNYQNADGGSVKKSVRYILPYARKEKVYPQWVNSKVKFDRIRYEKGDQHYKPGTPWRPEKGMSVFEYAQFFEPEFKDIILNLKVPSTELSVESILAEVMRKNS</sequence>
<dbReference type="SUPFAM" id="SSF48230">
    <property type="entry name" value="Chondroitin AC/alginate lyase"/>
    <property type="match status" value="1"/>
</dbReference>
<protein>
    <recommendedName>
        <fullName evidence="3">Alginate lyase domain-containing protein</fullName>
    </recommendedName>
</protein>
<proteinExistence type="predicted"/>
<keyword evidence="1" id="KW-0732">Signal</keyword>